<organism evidence="1 2">
    <name type="scientific">Rubritalea spongiae</name>
    <dbReference type="NCBI Taxonomy" id="430797"/>
    <lineage>
        <taxon>Bacteria</taxon>
        <taxon>Pseudomonadati</taxon>
        <taxon>Verrucomicrobiota</taxon>
        <taxon>Verrucomicrobiia</taxon>
        <taxon>Verrucomicrobiales</taxon>
        <taxon>Rubritaleaceae</taxon>
        <taxon>Rubritalea</taxon>
    </lineage>
</organism>
<proteinExistence type="predicted"/>
<evidence type="ECO:0008006" key="3">
    <source>
        <dbReference type="Google" id="ProtNLM"/>
    </source>
</evidence>
<name>A0ABW5E008_9BACT</name>
<accession>A0ABW5E008</accession>
<dbReference type="InterPro" id="IPR029062">
    <property type="entry name" value="Class_I_gatase-like"/>
</dbReference>
<evidence type="ECO:0000313" key="2">
    <source>
        <dbReference type="Proteomes" id="UP001597297"/>
    </source>
</evidence>
<keyword evidence="2" id="KW-1185">Reference proteome</keyword>
<gene>
    <name evidence="1" type="ORF">ACFSQZ_04220</name>
</gene>
<sequence>MKKLTLTTLTFAATAASLSAEQPADHLVFEGDPALPGKNKHVVLIAGDEEYRSEEAMPMLGQLLAKQGFKCTVLFSMDKENKFVNPLNHKSLSYPEALDSADALVLSIRFRNWPDETNGKFMAAFERGIPVVGMRTTTHGFKIKGSSDYSFLSFNSKSEKMRGGFGEQVLGETWVSHWGKHAVQGTRTIAEEANKEHPVLNGVESIFCKSDIYEAKPLEPSTILLRGQITESLESDSAIVTDGKGATLQPVAWTRSYKHENGNESKIVTTTMGSADDLLDENLRRLVVNGVFWGLELPVPEKADVEFVSAYNPTMFGTKTFPAIPNDPRVPYVKGRTPSDLISLEKGE</sequence>
<evidence type="ECO:0000313" key="1">
    <source>
        <dbReference type="EMBL" id="MFD2275666.1"/>
    </source>
</evidence>
<dbReference type="EMBL" id="JBHUJC010000011">
    <property type="protein sequence ID" value="MFD2275666.1"/>
    <property type="molecule type" value="Genomic_DNA"/>
</dbReference>
<comment type="caution">
    <text evidence="1">The sequence shown here is derived from an EMBL/GenBank/DDBJ whole genome shotgun (WGS) entry which is preliminary data.</text>
</comment>
<dbReference type="Proteomes" id="UP001597297">
    <property type="component" value="Unassembled WGS sequence"/>
</dbReference>
<reference evidence="2" key="1">
    <citation type="journal article" date="2019" name="Int. J. Syst. Evol. Microbiol.">
        <title>The Global Catalogue of Microorganisms (GCM) 10K type strain sequencing project: providing services to taxonomists for standard genome sequencing and annotation.</title>
        <authorList>
            <consortium name="The Broad Institute Genomics Platform"/>
            <consortium name="The Broad Institute Genome Sequencing Center for Infectious Disease"/>
            <person name="Wu L."/>
            <person name="Ma J."/>
        </authorList>
    </citation>
    <scope>NUCLEOTIDE SEQUENCE [LARGE SCALE GENOMIC DNA]</scope>
    <source>
        <strain evidence="2">JCM 16545</strain>
    </source>
</reference>
<dbReference type="Gene3D" id="3.40.50.880">
    <property type="match status" value="1"/>
</dbReference>
<dbReference type="SUPFAM" id="SSF52317">
    <property type="entry name" value="Class I glutamine amidotransferase-like"/>
    <property type="match status" value="1"/>
</dbReference>
<dbReference type="RefSeq" id="WP_377094806.1">
    <property type="nucleotide sequence ID" value="NZ_JBHSJM010000001.1"/>
</dbReference>
<protein>
    <recommendedName>
        <fullName evidence="3">ThuA-like domain-containing protein</fullName>
    </recommendedName>
</protein>